<dbReference type="AlphaFoldDB" id="A0A3Q9JIN2"/>
<evidence type="ECO:0000313" key="1">
    <source>
        <dbReference type="EMBL" id="AZS50425.1"/>
    </source>
</evidence>
<dbReference type="EMBL" id="CP029822">
    <property type="protein sequence ID" value="AZS50425.1"/>
    <property type="molecule type" value="Genomic_DNA"/>
</dbReference>
<name>A0A3Q9JIN2_9GAMM</name>
<sequence length="300" mass="34107">MTITNRIHEYTKSLGIQHSNNIEGSWFNILLRPDIFTVDQVSIGVGFIDKNNTLHVKVANDLSKLKCFYGDNIDVNELQYLTEIIANEYDRINYNLAEKSIISPQISFSAPAYAAGDSVNTILENFYNRTIYFTGKKQNTINKERFQGINNTQLRDEIYEWVMTQDKYLAKQIFPSDIHHKLVFTDSNGSTQENFVELAINSMNMSGSIVSAYCKNPNSAELRILKAAIDINTTKIHYPNNKYGLFILRANEDSGISRDILNQLDDVIDENIWKLENAGVHIGSEESIAELGQNIIHWAA</sequence>
<gene>
    <name evidence="1" type="ORF">DM558_06385</name>
</gene>
<reference evidence="2" key="1">
    <citation type="submission" date="2018-06" db="EMBL/GenBank/DDBJ databases">
        <title>Complete genome of Pseudomonas insecticola strain QZS01.</title>
        <authorList>
            <person name="Wang J."/>
            <person name="Su Q."/>
        </authorList>
    </citation>
    <scope>NUCLEOTIDE SEQUENCE [LARGE SCALE GENOMIC DNA]</scope>
    <source>
        <strain evidence="2">QZS01</strain>
    </source>
</reference>
<proteinExistence type="predicted"/>
<keyword evidence="2" id="KW-1185">Reference proteome</keyword>
<organism evidence="1 2">
    <name type="scientific">Entomomonas moraniae</name>
    <dbReference type="NCBI Taxonomy" id="2213226"/>
    <lineage>
        <taxon>Bacteria</taxon>
        <taxon>Pseudomonadati</taxon>
        <taxon>Pseudomonadota</taxon>
        <taxon>Gammaproteobacteria</taxon>
        <taxon>Pseudomonadales</taxon>
        <taxon>Pseudomonadaceae</taxon>
        <taxon>Entomomonas</taxon>
    </lineage>
</organism>
<protein>
    <submittedName>
        <fullName evidence="1">Uncharacterized protein</fullName>
    </submittedName>
</protein>
<accession>A0A3Q9JIN2</accession>
<dbReference type="KEGG" id="emo:DM558_06385"/>
<evidence type="ECO:0000313" key="2">
    <source>
        <dbReference type="Proteomes" id="UP000273143"/>
    </source>
</evidence>
<dbReference type="Proteomes" id="UP000273143">
    <property type="component" value="Chromosome"/>
</dbReference>
<dbReference type="RefSeq" id="WP_127162766.1">
    <property type="nucleotide sequence ID" value="NZ_CP029822.1"/>
</dbReference>